<dbReference type="AlphaFoldDB" id="A0A8J3Y0T6"/>
<dbReference type="InterPro" id="IPR043130">
    <property type="entry name" value="CDP-OH_PTrfase_TM_dom"/>
</dbReference>
<accession>A0A8J3Y0T6</accession>
<evidence type="ECO:0000256" key="3">
    <source>
        <dbReference type="SAM" id="Phobius"/>
    </source>
</evidence>
<dbReference type="PROSITE" id="PS00379">
    <property type="entry name" value="CDP_ALCOHOL_P_TRANSF"/>
    <property type="match status" value="1"/>
</dbReference>
<feature type="transmembrane region" description="Helical" evidence="3">
    <location>
        <begin position="54"/>
        <end position="73"/>
    </location>
</feature>
<gene>
    <name evidence="5" type="ORF">Pth03_70640</name>
</gene>
<feature type="transmembrane region" description="Helical" evidence="3">
    <location>
        <begin position="191"/>
        <end position="210"/>
    </location>
</feature>
<dbReference type="GO" id="GO:0008654">
    <property type="term" value="P:phospholipid biosynthetic process"/>
    <property type="evidence" value="ECO:0007669"/>
    <property type="project" value="InterPro"/>
</dbReference>
<keyword evidence="3" id="KW-0472">Membrane</keyword>
<reference evidence="5" key="1">
    <citation type="submission" date="2021-01" db="EMBL/GenBank/DDBJ databases">
        <title>Whole genome shotgun sequence of Planotetraspora thailandica NBRC 104271.</title>
        <authorList>
            <person name="Komaki H."/>
            <person name="Tamura T."/>
        </authorList>
    </citation>
    <scope>NUCLEOTIDE SEQUENCE</scope>
    <source>
        <strain evidence="5">NBRC 104271</strain>
    </source>
</reference>
<keyword evidence="3" id="KW-1133">Transmembrane helix</keyword>
<feature type="transmembrane region" description="Helical" evidence="3">
    <location>
        <begin position="123"/>
        <end position="156"/>
    </location>
</feature>
<evidence type="ECO:0000256" key="1">
    <source>
        <dbReference type="ARBA" id="ARBA00022679"/>
    </source>
</evidence>
<feature type="transmembrane region" description="Helical" evidence="3">
    <location>
        <begin position="80"/>
        <end position="103"/>
    </location>
</feature>
<feature type="signal peptide" evidence="4">
    <location>
        <begin position="1"/>
        <end position="21"/>
    </location>
</feature>
<dbReference type="Gene3D" id="1.20.120.1760">
    <property type="match status" value="1"/>
</dbReference>
<dbReference type="InterPro" id="IPR000462">
    <property type="entry name" value="CDP-OH_P_trans"/>
</dbReference>
<dbReference type="Pfam" id="PF01066">
    <property type="entry name" value="CDP-OH_P_transf"/>
    <property type="match status" value="1"/>
</dbReference>
<sequence length="224" mass="23107">MQLALLGLLHALVGLSTAALAAGVAYMAALWALLAAAARRSGTRTLGPADHVTLARALLVGGVTALVAVLVMTDHPAKGLPLVILVTLSTVALILDAVDGRVARRTGTASRLGARFDMEVDAFLILVLSVFVAASLGVWVTAIGAMRYAFVAAGWVAPWLRGSLPPSFARKTVAAVQGIVLVVAASGVLPYAIAAAAVGLALASLVWSFGRDVVWLWRNRTPVL</sequence>
<dbReference type="InterPro" id="IPR048254">
    <property type="entry name" value="CDP_ALCOHOL_P_TRANSF_CS"/>
</dbReference>
<comment type="similarity">
    <text evidence="2">Belongs to the CDP-alcohol phosphatidyltransferase class-I family.</text>
</comment>
<evidence type="ECO:0000256" key="2">
    <source>
        <dbReference type="RuleBase" id="RU003750"/>
    </source>
</evidence>
<dbReference type="GO" id="GO:0016020">
    <property type="term" value="C:membrane"/>
    <property type="evidence" value="ECO:0007669"/>
    <property type="project" value="InterPro"/>
</dbReference>
<name>A0A8J3Y0T6_9ACTN</name>
<evidence type="ECO:0000313" key="6">
    <source>
        <dbReference type="Proteomes" id="UP000605992"/>
    </source>
</evidence>
<comment type="caution">
    <text evidence="5">The sequence shown here is derived from an EMBL/GenBank/DDBJ whole genome shotgun (WGS) entry which is preliminary data.</text>
</comment>
<dbReference type="GO" id="GO:0016780">
    <property type="term" value="F:phosphotransferase activity, for other substituted phosphate groups"/>
    <property type="evidence" value="ECO:0007669"/>
    <property type="project" value="InterPro"/>
</dbReference>
<proteinExistence type="inferred from homology"/>
<keyword evidence="1 2" id="KW-0808">Transferase</keyword>
<keyword evidence="4" id="KW-0732">Signal</keyword>
<feature type="chain" id="PRO_5035159431" evidence="4">
    <location>
        <begin position="22"/>
        <end position="224"/>
    </location>
</feature>
<evidence type="ECO:0000313" key="5">
    <source>
        <dbReference type="EMBL" id="GII58675.1"/>
    </source>
</evidence>
<evidence type="ECO:0000256" key="4">
    <source>
        <dbReference type="SAM" id="SignalP"/>
    </source>
</evidence>
<dbReference type="EMBL" id="BOOR01000069">
    <property type="protein sequence ID" value="GII58675.1"/>
    <property type="molecule type" value="Genomic_DNA"/>
</dbReference>
<keyword evidence="6" id="KW-1185">Reference proteome</keyword>
<protein>
    <submittedName>
        <fullName evidence="5">Membrane protein</fullName>
    </submittedName>
</protein>
<dbReference type="Proteomes" id="UP000605992">
    <property type="component" value="Unassembled WGS sequence"/>
</dbReference>
<keyword evidence="3" id="KW-0812">Transmembrane</keyword>
<organism evidence="5 6">
    <name type="scientific">Planotetraspora thailandica</name>
    <dbReference type="NCBI Taxonomy" id="487172"/>
    <lineage>
        <taxon>Bacteria</taxon>
        <taxon>Bacillati</taxon>
        <taxon>Actinomycetota</taxon>
        <taxon>Actinomycetes</taxon>
        <taxon>Streptosporangiales</taxon>
        <taxon>Streptosporangiaceae</taxon>
        <taxon>Planotetraspora</taxon>
    </lineage>
</organism>